<dbReference type="EMBL" id="CP111020">
    <property type="protein sequence ID" value="WAR13895.1"/>
    <property type="molecule type" value="Genomic_DNA"/>
</dbReference>
<name>A0ABY7EVB6_MYAAR</name>
<reference evidence="1" key="1">
    <citation type="submission" date="2022-11" db="EMBL/GenBank/DDBJ databases">
        <title>Centuries of genome instability and evolution in soft-shell clam transmissible cancer (bioRxiv).</title>
        <authorList>
            <person name="Hart S.F.M."/>
            <person name="Yonemitsu M.A."/>
            <person name="Giersch R.M."/>
            <person name="Beal B.F."/>
            <person name="Arriagada G."/>
            <person name="Davis B.W."/>
            <person name="Ostrander E.A."/>
            <person name="Goff S.P."/>
            <person name="Metzger M.J."/>
        </authorList>
    </citation>
    <scope>NUCLEOTIDE SEQUENCE</scope>
    <source>
        <strain evidence="1">MELC-2E11</strain>
        <tissue evidence="1">Siphon/mantle</tissue>
    </source>
</reference>
<organism evidence="1 2">
    <name type="scientific">Mya arenaria</name>
    <name type="common">Soft-shell clam</name>
    <dbReference type="NCBI Taxonomy" id="6604"/>
    <lineage>
        <taxon>Eukaryota</taxon>
        <taxon>Metazoa</taxon>
        <taxon>Spiralia</taxon>
        <taxon>Lophotrochozoa</taxon>
        <taxon>Mollusca</taxon>
        <taxon>Bivalvia</taxon>
        <taxon>Autobranchia</taxon>
        <taxon>Heteroconchia</taxon>
        <taxon>Euheterodonta</taxon>
        <taxon>Imparidentia</taxon>
        <taxon>Neoheterodontei</taxon>
        <taxon>Myida</taxon>
        <taxon>Myoidea</taxon>
        <taxon>Myidae</taxon>
        <taxon>Mya</taxon>
    </lineage>
</organism>
<keyword evidence="2" id="KW-1185">Reference proteome</keyword>
<protein>
    <submittedName>
        <fullName evidence="1">Uncharacterized protein</fullName>
    </submittedName>
</protein>
<sequence>MASMMTSAYLPAISADFANDMSKPDWLTSELSTGTTIAAIEFDGGVGLHSQQSYRQADEGDRLHLLLQIWVCG</sequence>
<dbReference type="Proteomes" id="UP001164746">
    <property type="component" value="Chromosome 9"/>
</dbReference>
<proteinExistence type="predicted"/>
<evidence type="ECO:0000313" key="1">
    <source>
        <dbReference type="EMBL" id="WAR13895.1"/>
    </source>
</evidence>
<evidence type="ECO:0000313" key="2">
    <source>
        <dbReference type="Proteomes" id="UP001164746"/>
    </source>
</evidence>
<gene>
    <name evidence="1" type="ORF">MAR_004000</name>
</gene>
<accession>A0ABY7EVB6</accession>